<evidence type="ECO:0000313" key="2">
    <source>
        <dbReference type="Proteomes" id="UP000034852"/>
    </source>
</evidence>
<organism evidence="1 2">
    <name type="scientific">candidate division WS6 bacterium GW2011_GWA2_37_6</name>
    <dbReference type="NCBI Taxonomy" id="1619087"/>
    <lineage>
        <taxon>Bacteria</taxon>
        <taxon>Candidatus Dojkabacteria</taxon>
    </lineage>
</organism>
<evidence type="ECO:0000313" key="1">
    <source>
        <dbReference type="EMBL" id="KKQ34181.1"/>
    </source>
</evidence>
<reference evidence="1 2" key="1">
    <citation type="journal article" date="2015" name="Nature">
        <title>rRNA introns, odd ribosomes, and small enigmatic genomes across a large radiation of phyla.</title>
        <authorList>
            <person name="Brown C.T."/>
            <person name="Hug L.A."/>
            <person name="Thomas B.C."/>
            <person name="Sharon I."/>
            <person name="Castelle C.J."/>
            <person name="Singh A."/>
            <person name="Wilkins M.J."/>
            <person name="Williams K.H."/>
            <person name="Banfield J.F."/>
        </authorList>
    </citation>
    <scope>NUCLEOTIDE SEQUENCE [LARGE SCALE GENOMIC DNA]</scope>
</reference>
<dbReference type="EMBL" id="LBTH01000069">
    <property type="protein sequence ID" value="KKQ34181.1"/>
    <property type="molecule type" value="Genomic_DNA"/>
</dbReference>
<comment type="caution">
    <text evidence="1">The sequence shown here is derived from an EMBL/GenBank/DDBJ whole genome shotgun (WGS) entry which is preliminary data.</text>
</comment>
<dbReference type="Proteomes" id="UP000034852">
    <property type="component" value="Unassembled WGS sequence"/>
</dbReference>
<protein>
    <submittedName>
        <fullName evidence="1">Uncharacterized protein</fullName>
    </submittedName>
</protein>
<sequence length="52" mass="5809">MQDAINNPLKIIHQENGKVKYVGKNATVVLNKENKVITTWATSKEGWKGGKK</sequence>
<proteinExistence type="predicted"/>
<name>A0A0G0K0M6_9BACT</name>
<accession>A0A0G0K0M6</accession>
<dbReference type="AlphaFoldDB" id="A0A0G0K0M6"/>
<gene>
    <name evidence="1" type="ORF">US52_C0069G0003</name>
</gene>